<accession>A0A934IPW3</accession>
<dbReference type="GO" id="GO:0005886">
    <property type="term" value="C:plasma membrane"/>
    <property type="evidence" value="ECO:0007669"/>
    <property type="project" value="UniProtKB-SubCell"/>
</dbReference>
<evidence type="ECO:0000259" key="10">
    <source>
        <dbReference type="Pfam" id="PF21082"/>
    </source>
</evidence>
<evidence type="ECO:0000256" key="6">
    <source>
        <dbReference type="ARBA" id="ARBA00023136"/>
    </source>
</evidence>
<dbReference type="AlphaFoldDB" id="A0A934IPW3"/>
<keyword evidence="6 8" id="KW-0472">Membrane</keyword>
<feature type="compositionally biased region" description="Basic and acidic residues" evidence="7">
    <location>
        <begin position="582"/>
        <end position="601"/>
    </location>
</feature>
<dbReference type="Gene3D" id="3.30.70.100">
    <property type="match status" value="1"/>
</dbReference>
<dbReference type="Proteomes" id="UP000609531">
    <property type="component" value="Unassembled WGS sequence"/>
</dbReference>
<evidence type="ECO:0000256" key="5">
    <source>
        <dbReference type="ARBA" id="ARBA00022989"/>
    </source>
</evidence>
<reference evidence="11" key="1">
    <citation type="submission" date="2020-12" db="EMBL/GenBank/DDBJ databases">
        <title>Bacterial taxonomy.</title>
        <authorList>
            <person name="Pan X."/>
        </authorList>
    </citation>
    <scope>NUCLEOTIDE SEQUENCE</scope>
    <source>
        <strain evidence="11">B2012</strain>
    </source>
</reference>
<dbReference type="InterPro" id="IPR006686">
    <property type="entry name" value="MscS_channel_CS"/>
</dbReference>
<feature type="transmembrane region" description="Helical" evidence="8">
    <location>
        <begin position="310"/>
        <end position="329"/>
    </location>
</feature>
<evidence type="ECO:0000256" key="8">
    <source>
        <dbReference type="SAM" id="Phobius"/>
    </source>
</evidence>
<feature type="domain" description="Mechanosensitive ion channel MscS" evidence="9">
    <location>
        <begin position="357"/>
        <end position="421"/>
    </location>
</feature>
<dbReference type="SUPFAM" id="SSF82689">
    <property type="entry name" value="Mechanosensitive channel protein MscS (YggB), C-terminal domain"/>
    <property type="match status" value="1"/>
</dbReference>
<keyword evidence="12" id="KW-1185">Reference proteome</keyword>
<evidence type="ECO:0000313" key="11">
    <source>
        <dbReference type="EMBL" id="MBJ3776423.1"/>
    </source>
</evidence>
<dbReference type="InterPro" id="IPR010920">
    <property type="entry name" value="LSM_dom_sf"/>
</dbReference>
<protein>
    <submittedName>
        <fullName evidence="11">Mechanosensitive ion channel family protein</fullName>
    </submittedName>
</protein>
<feature type="region of interest" description="Disordered" evidence="7">
    <location>
        <begin position="568"/>
        <end position="637"/>
    </location>
</feature>
<keyword evidence="5 8" id="KW-1133">Transmembrane helix</keyword>
<dbReference type="Pfam" id="PF21082">
    <property type="entry name" value="MS_channel_3rd"/>
    <property type="match status" value="1"/>
</dbReference>
<dbReference type="InterPro" id="IPR011066">
    <property type="entry name" value="MscS_channel_C_sf"/>
</dbReference>
<feature type="domain" description="Mechanosensitive ion channel MscS C-terminal" evidence="10">
    <location>
        <begin position="431"/>
        <end position="513"/>
    </location>
</feature>
<dbReference type="PROSITE" id="PS01246">
    <property type="entry name" value="UPF0003"/>
    <property type="match status" value="1"/>
</dbReference>
<dbReference type="GO" id="GO:0008381">
    <property type="term" value="F:mechanosensitive monoatomic ion channel activity"/>
    <property type="evidence" value="ECO:0007669"/>
    <property type="project" value="UniProtKB-ARBA"/>
</dbReference>
<name>A0A934IPW3_9HYPH</name>
<sequence length="637" mass="69043">MAGADHPRPVRTGSPRLTIETLRHLATALDTAVLDYRNDKSAERLAEIDLLFDQLISLIDLSGVSPAVRRETGLRTGLALLDIVARVGLPAEAEIPGADAFVDDANASWRLPLTPLRLVRLDDGPRQGEFLFSATTVRAAPRFASALSDVEMESDLAFSTWSRGWPQVTGPLIPADFVRGMSGDVRILWHGTPVWKVATVLAAMGAALAIVFGFTAAVWPGAGDSRSLRLVRRLLPPLFALVVIRLLGSFFDNQLNIFGDFANGVGIAAVVFDYLTFAWLFWVVVTGGFSWLSSTPEGIKESLNASLVKLGARIVGAIGVLVILGAGATQLGLPVMSVVAGLGVSSLAVALAVRPSLENLIGGIVLFADQPVRVGDFCSFGSYMGTVEAIGIRSTQIRGLDRTLISVPNAKFADMEIINWAQCDRMLINETVGLRYETRPDQLRYVLTKLREMAHGHPRIESDSIRIRLTGYGDSSLNIGIRIYAQTREWNDFYAIREDVFLRVCEIVAEAGTDFAVPASRLYMSRDEGLDDERSRHAVEAVDGWRQKGTLPFPFLSEAQVLALAGTVPYPPQGSVETEADAAMRRSRAERLSDAQEEHAEASAPETPTTETTTTGATTTGATTPEPADEERTEPQR</sequence>
<feature type="transmembrane region" description="Helical" evidence="8">
    <location>
        <begin position="263"/>
        <end position="289"/>
    </location>
</feature>
<keyword evidence="4 8" id="KW-0812">Transmembrane</keyword>
<dbReference type="EMBL" id="JAEKJA010000009">
    <property type="protein sequence ID" value="MBJ3776423.1"/>
    <property type="molecule type" value="Genomic_DNA"/>
</dbReference>
<evidence type="ECO:0000256" key="2">
    <source>
        <dbReference type="ARBA" id="ARBA00008017"/>
    </source>
</evidence>
<dbReference type="RefSeq" id="WP_198882329.1">
    <property type="nucleotide sequence ID" value="NZ_JAEKJA010000009.1"/>
</dbReference>
<feature type="transmembrane region" description="Helical" evidence="8">
    <location>
        <begin position="234"/>
        <end position="251"/>
    </location>
</feature>
<feature type="transmembrane region" description="Helical" evidence="8">
    <location>
        <begin position="200"/>
        <end position="222"/>
    </location>
</feature>
<comment type="similarity">
    <text evidence="2">Belongs to the MscS (TC 1.A.23) family.</text>
</comment>
<evidence type="ECO:0000256" key="1">
    <source>
        <dbReference type="ARBA" id="ARBA00004651"/>
    </source>
</evidence>
<evidence type="ECO:0000256" key="3">
    <source>
        <dbReference type="ARBA" id="ARBA00022475"/>
    </source>
</evidence>
<comment type="caution">
    <text evidence="11">The sequence shown here is derived from an EMBL/GenBank/DDBJ whole genome shotgun (WGS) entry which is preliminary data.</text>
</comment>
<dbReference type="PANTHER" id="PTHR30566">
    <property type="entry name" value="YNAI-RELATED MECHANOSENSITIVE ION CHANNEL"/>
    <property type="match status" value="1"/>
</dbReference>
<evidence type="ECO:0000256" key="7">
    <source>
        <dbReference type="SAM" id="MobiDB-lite"/>
    </source>
</evidence>
<proteinExistence type="inferred from homology"/>
<comment type="subcellular location">
    <subcellularLocation>
        <location evidence="1">Cell membrane</location>
        <topology evidence="1">Multi-pass membrane protein</topology>
    </subcellularLocation>
</comment>
<evidence type="ECO:0000313" key="12">
    <source>
        <dbReference type="Proteomes" id="UP000609531"/>
    </source>
</evidence>
<dbReference type="SUPFAM" id="SSF50182">
    <property type="entry name" value="Sm-like ribonucleoproteins"/>
    <property type="match status" value="1"/>
</dbReference>
<evidence type="ECO:0000259" key="9">
    <source>
        <dbReference type="Pfam" id="PF00924"/>
    </source>
</evidence>
<dbReference type="Gene3D" id="1.10.287.1260">
    <property type="match status" value="1"/>
</dbReference>
<feature type="compositionally biased region" description="Acidic residues" evidence="7">
    <location>
        <begin position="627"/>
        <end position="637"/>
    </location>
</feature>
<dbReference type="PANTHER" id="PTHR30566:SF5">
    <property type="entry name" value="MECHANOSENSITIVE ION CHANNEL PROTEIN 1, MITOCHONDRIAL-RELATED"/>
    <property type="match status" value="1"/>
</dbReference>
<feature type="compositionally biased region" description="Low complexity" evidence="7">
    <location>
        <begin position="602"/>
        <end position="626"/>
    </location>
</feature>
<feature type="transmembrane region" description="Helical" evidence="8">
    <location>
        <begin position="335"/>
        <end position="353"/>
    </location>
</feature>
<organism evidence="11 12">
    <name type="scientific">Acuticoccus mangrovi</name>
    <dbReference type="NCBI Taxonomy" id="2796142"/>
    <lineage>
        <taxon>Bacteria</taxon>
        <taxon>Pseudomonadati</taxon>
        <taxon>Pseudomonadota</taxon>
        <taxon>Alphaproteobacteria</taxon>
        <taxon>Hyphomicrobiales</taxon>
        <taxon>Amorphaceae</taxon>
        <taxon>Acuticoccus</taxon>
    </lineage>
</organism>
<keyword evidence="3" id="KW-1003">Cell membrane</keyword>
<dbReference type="InterPro" id="IPR006685">
    <property type="entry name" value="MscS_channel_2nd"/>
</dbReference>
<gene>
    <name evidence="11" type="ORF">JCR33_12025</name>
</gene>
<dbReference type="InterPro" id="IPR023408">
    <property type="entry name" value="MscS_beta-dom_sf"/>
</dbReference>
<evidence type="ECO:0000256" key="4">
    <source>
        <dbReference type="ARBA" id="ARBA00022692"/>
    </source>
</evidence>
<dbReference type="Pfam" id="PF00924">
    <property type="entry name" value="MS_channel_2nd"/>
    <property type="match status" value="1"/>
</dbReference>
<dbReference type="InterPro" id="IPR049278">
    <property type="entry name" value="MS_channel_C"/>
</dbReference>
<dbReference type="Gene3D" id="2.30.30.60">
    <property type="match status" value="1"/>
</dbReference>